<dbReference type="Gene3D" id="3.30.420.10">
    <property type="entry name" value="Ribonuclease H-like superfamily/Ribonuclease H"/>
    <property type="match status" value="1"/>
</dbReference>
<dbReference type="PANTHER" id="PTHR47326:SF1">
    <property type="entry name" value="HTH PSQ-TYPE DOMAIN-CONTAINING PROTEIN"/>
    <property type="match status" value="1"/>
</dbReference>
<dbReference type="OrthoDB" id="6436543at2759"/>
<evidence type="ECO:0008006" key="3">
    <source>
        <dbReference type="Google" id="ProtNLM"/>
    </source>
</evidence>
<sequence length="180" mass="20117">MMLIGSSVDYVRSGGMRNVPFSKAVKHLYATTAKFSGCVLLASRPAYSYPPRRIGPVGSVTCTVNGVRYESLLRSHVIPALQQSACVGSTIFMPDGAPPHIANPVKRVLCMHFGNNRTIRRHFPTNWPPRSPDLNPCDFWLWGYFKHVVFCDPIANIAELKTRIAQRIYNISTDILRSVV</sequence>
<comment type="caution">
    <text evidence="1">The sequence shown here is derived from an EMBL/GenBank/DDBJ whole genome shotgun (WGS) entry which is preliminary data.</text>
</comment>
<dbReference type="InterPro" id="IPR036397">
    <property type="entry name" value="RNaseH_sf"/>
</dbReference>
<evidence type="ECO:0000313" key="1">
    <source>
        <dbReference type="EMBL" id="GBL72200.1"/>
    </source>
</evidence>
<dbReference type="GO" id="GO:0003676">
    <property type="term" value="F:nucleic acid binding"/>
    <property type="evidence" value="ECO:0007669"/>
    <property type="project" value="InterPro"/>
</dbReference>
<dbReference type="PANTHER" id="PTHR47326">
    <property type="entry name" value="TRANSPOSABLE ELEMENT TC3 TRANSPOSASE-LIKE PROTEIN"/>
    <property type="match status" value="1"/>
</dbReference>
<dbReference type="AlphaFoldDB" id="A0A4Y1ZXR3"/>
<dbReference type="EMBL" id="BGPR01000001">
    <property type="protein sequence ID" value="GBL72200.1"/>
    <property type="molecule type" value="Genomic_DNA"/>
</dbReference>
<accession>A0A4Y1ZXR3</accession>
<evidence type="ECO:0000313" key="2">
    <source>
        <dbReference type="Proteomes" id="UP000499080"/>
    </source>
</evidence>
<dbReference type="Proteomes" id="UP000499080">
    <property type="component" value="Unassembled WGS sequence"/>
</dbReference>
<organism evidence="1 2">
    <name type="scientific">Araneus ventricosus</name>
    <name type="common">Orbweaver spider</name>
    <name type="synonym">Epeira ventricosa</name>
    <dbReference type="NCBI Taxonomy" id="182803"/>
    <lineage>
        <taxon>Eukaryota</taxon>
        <taxon>Metazoa</taxon>
        <taxon>Ecdysozoa</taxon>
        <taxon>Arthropoda</taxon>
        <taxon>Chelicerata</taxon>
        <taxon>Arachnida</taxon>
        <taxon>Araneae</taxon>
        <taxon>Araneomorphae</taxon>
        <taxon>Entelegynae</taxon>
        <taxon>Araneoidea</taxon>
        <taxon>Araneidae</taxon>
        <taxon>Araneus</taxon>
    </lineage>
</organism>
<gene>
    <name evidence="1" type="ORF">AVEN_115180_1</name>
</gene>
<keyword evidence="2" id="KW-1185">Reference proteome</keyword>
<reference evidence="1 2" key="1">
    <citation type="journal article" date="2019" name="Sci. Rep.">
        <title>Orb-weaving spider Araneus ventricosus genome elucidates the spidroin gene catalogue.</title>
        <authorList>
            <person name="Kono N."/>
            <person name="Nakamura H."/>
            <person name="Ohtoshi R."/>
            <person name="Moran D.A.P."/>
            <person name="Shinohara A."/>
            <person name="Yoshida Y."/>
            <person name="Fujiwara M."/>
            <person name="Mori M."/>
            <person name="Tomita M."/>
            <person name="Arakawa K."/>
        </authorList>
    </citation>
    <scope>NUCLEOTIDE SEQUENCE [LARGE SCALE GENOMIC DNA]</scope>
</reference>
<protein>
    <recommendedName>
        <fullName evidence="3">Tc1-like transposase DDE domain-containing protein</fullName>
    </recommendedName>
</protein>
<proteinExistence type="predicted"/>
<name>A0A4Y1ZXR3_ARAVE</name>